<evidence type="ECO:0000313" key="2">
    <source>
        <dbReference type="Proteomes" id="UP000032066"/>
    </source>
</evidence>
<proteinExistence type="predicted"/>
<dbReference type="AlphaFoldDB" id="A0A0D0P4E9"/>
<name>A0A0D0P4E9_KITGR</name>
<dbReference type="Proteomes" id="UP000032066">
    <property type="component" value="Unassembled WGS sequence"/>
</dbReference>
<evidence type="ECO:0000313" key="1">
    <source>
        <dbReference type="EMBL" id="KIQ66526.1"/>
    </source>
</evidence>
<comment type="caution">
    <text evidence="1">The sequence shown here is derived from an EMBL/GenBank/DDBJ whole genome shotgun (WGS) entry which is preliminary data.</text>
</comment>
<sequence>MLERAPQGKVQVIDLDLPSGRSQLTTDEEWQQRADGDRAHIDLLMVDAATAEFEIPSGNGRIGGVLAPYGPVTRETCLRAANSGSLTRFRVGTGDRSSLASLGLQRGSAICVVTDSRQLVQLSVTDQTFDNAKINTTGRLTVAVTVLGPVTG</sequence>
<dbReference type="PATRIC" id="fig|2064.6.peg.646"/>
<accession>A0A0D0P4E9</accession>
<reference evidence="1 2" key="1">
    <citation type="submission" date="2015-02" db="EMBL/GenBank/DDBJ databases">
        <title>Draft genome sequence of Kitasatospora griseola MF730-N6, a bafilomycin, terpentecin and satosporin producer.</title>
        <authorList>
            <person name="Arens J.C."/>
            <person name="Haltli B."/>
            <person name="Kerr R.G."/>
        </authorList>
    </citation>
    <scope>NUCLEOTIDE SEQUENCE [LARGE SCALE GENOMIC DNA]</scope>
    <source>
        <strain evidence="1 2">MF730-N6</strain>
    </source>
</reference>
<dbReference type="RefSeq" id="WP_043907779.1">
    <property type="nucleotide sequence ID" value="NZ_JXZB01000001.1"/>
</dbReference>
<dbReference type="STRING" id="2064.TR51_02860"/>
<organism evidence="1 2">
    <name type="scientific">Kitasatospora griseola</name>
    <name type="common">Streptomyces griseolosporeus</name>
    <dbReference type="NCBI Taxonomy" id="2064"/>
    <lineage>
        <taxon>Bacteria</taxon>
        <taxon>Bacillati</taxon>
        <taxon>Actinomycetota</taxon>
        <taxon>Actinomycetes</taxon>
        <taxon>Kitasatosporales</taxon>
        <taxon>Streptomycetaceae</taxon>
        <taxon>Kitasatospora</taxon>
    </lineage>
</organism>
<protein>
    <submittedName>
        <fullName evidence="1">Uncharacterized protein</fullName>
    </submittedName>
</protein>
<dbReference type="EMBL" id="JXZB01000001">
    <property type="protein sequence ID" value="KIQ66526.1"/>
    <property type="molecule type" value="Genomic_DNA"/>
</dbReference>
<keyword evidence="2" id="KW-1185">Reference proteome</keyword>
<gene>
    <name evidence="1" type="ORF">TR51_02860</name>
</gene>